<proteinExistence type="predicted"/>
<protein>
    <recommendedName>
        <fullName evidence="3">Nucleoside-diphosphate-sugar epimerase</fullName>
    </recommendedName>
</protein>
<dbReference type="EMBL" id="FNHF01000001">
    <property type="protein sequence ID" value="SDL92006.1"/>
    <property type="molecule type" value="Genomic_DNA"/>
</dbReference>
<keyword evidence="2" id="KW-1185">Reference proteome</keyword>
<name>A0A1G9NZJ2_9BACI</name>
<dbReference type="RefSeq" id="WP_074597915.1">
    <property type="nucleotide sequence ID" value="NZ_FNHF01000001.1"/>
</dbReference>
<evidence type="ECO:0000313" key="2">
    <source>
        <dbReference type="Proteomes" id="UP000182347"/>
    </source>
</evidence>
<dbReference type="STRING" id="482461.SAMN05216244_1223"/>
<dbReference type="AlphaFoldDB" id="A0A1G9NZJ2"/>
<dbReference type="Proteomes" id="UP000182347">
    <property type="component" value="Unassembled WGS sequence"/>
</dbReference>
<reference evidence="2" key="1">
    <citation type="submission" date="2016-10" db="EMBL/GenBank/DDBJ databases">
        <authorList>
            <person name="Varghese N."/>
            <person name="Submissions S."/>
        </authorList>
    </citation>
    <scope>NUCLEOTIDE SEQUENCE [LARGE SCALE GENOMIC DNA]</scope>
    <source>
        <strain evidence="2">CGMCC 1.6199</strain>
    </source>
</reference>
<evidence type="ECO:0008006" key="3">
    <source>
        <dbReference type="Google" id="ProtNLM"/>
    </source>
</evidence>
<evidence type="ECO:0000313" key="1">
    <source>
        <dbReference type="EMBL" id="SDL92006.1"/>
    </source>
</evidence>
<organism evidence="1 2">
    <name type="scientific">Sediminibacillus halophilus</name>
    <dbReference type="NCBI Taxonomy" id="482461"/>
    <lineage>
        <taxon>Bacteria</taxon>
        <taxon>Bacillati</taxon>
        <taxon>Bacillota</taxon>
        <taxon>Bacilli</taxon>
        <taxon>Bacillales</taxon>
        <taxon>Bacillaceae</taxon>
        <taxon>Sediminibacillus</taxon>
    </lineage>
</organism>
<sequence>MKNTKQWTVAVAGSSRIPVKKILSRLDNNYHLIRISGKQPPEKKWKNQDCHTCDLFNPTSVEKGLQHANLAIFLYPTEFTAARLSQATLPDMAVLAADSFARAIRKTGIKKIIFIKPEESNGMISNDSLVEVEKVLSSSGVPIRTISIPVRLFRYQSQWHGAADGVRSIQRVTLPHGKDAKWAAFHYPNWLNRAGWPLIKTEWRKNFCNVYFRSLTRPLLVLHYSEENSDTDRAVYHIAGGALAADLAGRLEFCQLPASNHCLIAIHEFQPSLPWLVYKYSQAIIHLLVMGLFKKHLERIA</sequence>
<dbReference type="OrthoDB" id="9774199at2"/>
<gene>
    <name evidence="1" type="ORF">SAMN05216244_1223</name>
</gene>
<accession>A0A1G9NZJ2</accession>